<dbReference type="EMBL" id="JADGMS010000017">
    <property type="protein sequence ID" value="KAF9664259.1"/>
    <property type="molecule type" value="Genomic_DNA"/>
</dbReference>
<proteinExistence type="predicted"/>
<dbReference type="SUPFAM" id="SSF54160">
    <property type="entry name" value="Chromo domain-like"/>
    <property type="match status" value="1"/>
</dbReference>
<comment type="caution">
    <text evidence="2">The sequence shown here is derived from an EMBL/GenBank/DDBJ whole genome shotgun (WGS) entry which is preliminary data.</text>
</comment>
<reference evidence="2 3" key="1">
    <citation type="submission" date="2020-10" db="EMBL/GenBank/DDBJ databases">
        <title>Plant Genome Project.</title>
        <authorList>
            <person name="Zhang R.-G."/>
        </authorList>
    </citation>
    <scope>NUCLEOTIDE SEQUENCE [LARGE SCALE GENOMIC DNA]</scope>
    <source>
        <strain evidence="2">FAFU-HL-1</strain>
        <tissue evidence="2">Leaf</tissue>
    </source>
</reference>
<dbReference type="Gene3D" id="2.40.50.40">
    <property type="match status" value="1"/>
</dbReference>
<dbReference type="InterPro" id="IPR000953">
    <property type="entry name" value="Chromo/chromo_shadow_dom"/>
</dbReference>
<gene>
    <name evidence="2" type="ORF">SADUNF_Sadunf17G0137500</name>
</gene>
<dbReference type="PROSITE" id="PS50013">
    <property type="entry name" value="CHROMO_2"/>
    <property type="match status" value="1"/>
</dbReference>
<dbReference type="OrthoDB" id="1648721at2759"/>
<dbReference type="AlphaFoldDB" id="A0A835J9K9"/>
<accession>A0A835J9K9</accession>
<keyword evidence="3" id="KW-1185">Reference proteome</keyword>
<organism evidence="2 3">
    <name type="scientific">Salix dunnii</name>
    <dbReference type="NCBI Taxonomy" id="1413687"/>
    <lineage>
        <taxon>Eukaryota</taxon>
        <taxon>Viridiplantae</taxon>
        <taxon>Streptophyta</taxon>
        <taxon>Embryophyta</taxon>
        <taxon>Tracheophyta</taxon>
        <taxon>Spermatophyta</taxon>
        <taxon>Magnoliopsida</taxon>
        <taxon>eudicotyledons</taxon>
        <taxon>Gunneridae</taxon>
        <taxon>Pentapetalae</taxon>
        <taxon>rosids</taxon>
        <taxon>fabids</taxon>
        <taxon>Malpighiales</taxon>
        <taxon>Salicaceae</taxon>
        <taxon>Saliceae</taxon>
        <taxon>Salix</taxon>
    </lineage>
</organism>
<dbReference type="InterPro" id="IPR023780">
    <property type="entry name" value="Chromo_domain"/>
</dbReference>
<evidence type="ECO:0000259" key="1">
    <source>
        <dbReference type="PROSITE" id="PS50013"/>
    </source>
</evidence>
<evidence type="ECO:0000313" key="3">
    <source>
        <dbReference type="Proteomes" id="UP000657918"/>
    </source>
</evidence>
<dbReference type="Pfam" id="PF00385">
    <property type="entry name" value="Chromo"/>
    <property type="match status" value="1"/>
</dbReference>
<evidence type="ECO:0000313" key="2">
    <source>
        <dbReference type="EMBL" id="KAF9664259.1"/>
    </source>
</evidence>
<sequence>MEGVTKFDSVKSAYADDEDFGKLWNELSSPDAQHQEDYMLRDGNAYVVELPSEFGISPVFNIEDITAFKGDTSILPVLATSADGQFPTNTTPRDEIASILDHQFVSTRRGGYYKFLVQWKNRPNSESVWLQASELQRLHPHLFTTYLQYNLPESNDDNGFANGSESLVRDTMKDKERELDLMI</sequence>
<dbReference type="Proteomes" id="UP000657918">
    <property type="component" value="Unassembled WGS sequence"/>
</dbReference>
<dbReference type="InterPro" id="IPR016197">
    <property type="entry name" value="Chromo-like_dom_sf"/>
</dbReference>
<protein>
    <recommendedName>
        <fullName evidence="1">Chromo domain-containing protein</fullName>
    </recommendedName>
</protein>
<feature type="domain" description="Chromo" evidence="1">
    <location>
        <begin position="94"/>
        <end position="158"/>
    </location>
</feature>
<name>A0A835J9K9_9ROSI</name>